<name>A0A2V3IP35_9FLOR</name>
<proteinExistence type="predicted"/>
<accession>A0A2V3IP35</accession>
<reference evidence="3 4" key="1">
    <citation type="journal article" date="2018" name="Mol. Biol. Evol.">
        <title>Analysis of the draft genome of the red seaweed Gracilariopsis chorda provides insights into genome size evolution in Rhodophyta.</title>
        <authorList>
            <person name="Lee J."/>
            <person name="Yang E.C."/>
            <person name="Graf L."/>
            <person name="Yang J.H."/>
            <person name="Qiu H."/>
            <person name="Zel Zion U."/>
            <person name="Chan C.X."/>
            <person name="Stephens T.G."/>
            <person name="Weber A.P.M."/>
            <person name="Boo G.H."/>
            <person name="Boo S.M."/>
            <person name="Kim K.M."/>
            <person name="Shin Y."/>
            <person name="Jung M."/>
            <person name="Lee S.J."/>
            <person name="Yim H.S."/>
            <person name="Lee J.H."/>
            <person name="Bhattacharya D."/>
            <person name="Yoon H.S."/>
        </authorList>
    </citation>
    <scope>NUCLEOTIDE SEQUENCE [LARGE SCALE GENOMIC DNA]</scope>
    <source>
        <strain evidence="3 4">SKKU-2015</strain>
        <tissue evidence="3">Whole body</tissue>
    </source>
</reference>
<evidence type="ECO:0000256" key="1">
    <source>
        <dbReference type="SAM" id="MobiDB-lite"/>
    </source>
</evidence>
<feature type="region of interest" description="Disordered" evidence="1">
    <location>
        <begin position="336"/>
        <end position="453"/>
    </location>
</feature>
<dbReference type="SUPFAM" id="SSF81383">
    <property type="entry name" value="F-box domain"/>
    <property type="match status" value="1"/>
</dbReference>
<evidence type="ECO:0000313" key="3">
    <source>
        <dbReference type="EMBL" id="PXF43823.1"/>
    </source>
</evidence>
<feature type="compositionally biased region" description="Basic residues" evidence="1">
    <location>
        <begin position="430"/>
        <end position="439"/>
    </location>
</feature>
<comment type="caution">
    <text evidence="3">The sequence shown here is derived from an EMBL/GenBank/DDBJ whole genome shotgun (WGS) entry which is preliminary data.</text>
</comment>
<dbReference type="Proteomes" id="UP000247409">
    <property type="component" value="Unassembled WGS sequence"/>
</dbReference>
<dbReference type="AlphaFoldDB" id="A0A2V3IP35"/>
<dbReference type="EMBL" id="NBIV01000110">
    <property type="protein sequence ID" value="PXF43823.1"/>
    <property type="molecule type" value="Genomic_DNA"/>
</dbReference>
<dbReference type="Gene3D" id="1.20.1280.50">
    <property type="match status" value="1"/>
</dbReference>
<dbReference type="InterPro" id="IPR036047">
    <property type="entry name" value="F-box-like_dom_sf"/>
</dbReference>
<feature type="domain" description="F-box" evidence="2">
    <location>
        <begin position="13"/>
        <end position="59"/>
    </location>
</feature>
<evidence type="ECO:0000313" key="4">
    <source>
        <dbReference type="Proteomes" id="UP000247409"/>
    </source>
</evidence>
<feature type="compositionally biased region" description="Low complexity" evidence="1">
    <location>
        <begin position="180"/>
        <end position="198"/>
    </location>
</feature>
<dbReference type="PROSITE" id="PS50181">
    <property type="entry name" value="FBOX"/>
    <property type="match status" value="1"/>
</dbReference>
<keyword evidence="4" id="KW-1185">Reference proteome</keyword>
<dbReference type="Pfam" id="PF00646">
    <property type="entry name" value="F-box"/>
    <property type="match status" value="1"/>
</dbReference>
<feature type="compositionally biased region" description="Pro residues" evidence="1">
    <location>
        <begin position="354"/>
        <end position="372"/>
    </location>
</feature>
<feature type="compositionally biased region" description="Basic and acidic residues" evidence="1">
    <location>
        <begin position="403"/>
        <end position="417"/>
    </location>
</feature>
<protein>
    <recommendedName>
        <fullName evidence="2">F-box domain-containing protein</fullName>
    </recommendedName>
</protein>
<dbReference type="InterPro" id="IPR001810">
    <property type="entry name" value="F-box_dom"/>
</dbReference>
<evidence type="ECO:0000259" key="2">
    <source>
        <dbReference type="PROSITE" id="PS50181"/>
    </source>
</evidence>
<dbReference type="SMART" id="SM00256">
    <property type="entry name" value="FBOX"/>
    <property type="match status" value="1"/>
</dbReference>
<sequence length="453" mass="50031">MSSVRSGASVAPENLLLHLPRDVALNILRRLSPIELAAFSQLCREASRIADDEQVWRAAAARHLADLSVRPTSCASFYALAQKLVCRWWLLTGAFVAGMPVHRRRGFIDVHARGGQERLIHPNSATTCYVMGDPDPTALIWPTPAVHLSFFLDAKGPFPVDGMRARLIHAIENPKPIAHPSAQSDPASTPTSTTSNPISVPPLSIPPLSHITPTASAPSPVSPHSDMAISPPPYLSLNGVPAPVSIAQQRAPVRVTIKINNNVILKDFRPEAPHFSVLDVSIPTHLLYSKPRANVLSIELNKYPNECYWLREVSIMPSILPAPAVDKASLIFPRNEPQVSTTTSEDQPDVAPVTWPPPLSLRPLTHPSPPSNSPRARRHHHSRQTSHLSTTPHPPRSPPVSHRTRDSPRRAPRMDATRHKRSKQQPFQKAPRHMYHHSNYRSPRGSSHHNPKN</sequence>
<organism evidence="3 4">
    <name type="scientific">Gracilariopsis chorda</name>
    <dbReference type="NCBI Taxonomy" id="448386"/>
    <lineage>
        <taxon>Eukaryota</taxon>
        <taxon>Rhodophyta</taxon>
        <taxon>Florideophyceae</taxon>
        <taxon>Rhodymeniophycidae</taxon>
        <taxon>Gracilariales</taxon>
        <taxon>Gracilariaceae</taxon>
        <taxon>Gracilariopsis</taxon>
    </lineage>
</organism>
<feature type="region of interest" description="Disordered" evidence="1">
    <location>
        <begin position="176"/>
        <end position="202"/>
    </location>
</feature>
<feature type="compositionally biased region" description="Basic residues" evidence="1">
    <location>
        <begin position="375"/>
        <end position="384"/>
    </location>
</feature>
<gene>
    <name evidence="3" type="ORF">BWQ96_06444</name>
</gene>